<evidence type="ECO:0000313" key="4">
    <source>
        <dbReference type="Proteomes" id="UP000598360"/>
    </source>
</evidence>
<evidence type="ECO:0000256" key="1">
    <source>
        <dbReference type="ARBA" id="ARBA00023186"/>
    </source>
</evidence>
<sequence>MTSACAADPFSRAMADREALIRLCLYALDRARSTGVAERLTEGLAQVGVQVLQPEGERFDPSRHEAGGTVPATDGELDGLVAETEVPGFTDGRQVLRPPVVTVYRAARGTPGGGPAGERGRP</sequence>
<dbReference type="GO" id="GO:0042803">
    <property type="term" value="F:protein homodimerization activity"/>
    <property type="evidence" value="ECO:0007669"/>
    <property type="project" value="InterPro"/>
</dbReference>
<dbReference type="GO" id="GO:0000774">
    <property type="term" value="F:adenyl-nucleotide exchange factor activity"/>
    <property type="evidence" value="ECO:0007669"/>
    <property type="project" value="InterPro"/>
</dbReference>
<dbReference type="GO" id="GO:0006457">
    <property type="term" value="P:protein folding"/>
    <property type="evidence" value="ECO:0007669"/>
    <property type="project" value="InterPro"/>
</dbReference>
<dbReference type="EMBL" id="JADEYC010000015">
    <property type="protein sequence ID" value="MBE9374675.1"/>
    <property type="molecule type" value="Genomic_DNA"/>
</dbReference>
<protein>
    <submittedName>
        <fullName evidence="3">Nucleotide exchange factor GrpE</fullName>
    </submittedName>
</protein>
<dbReference type="GO" id="GO:0051087">
    <property type="term" value="F:protein-folding chaperone binding"/>
    <property type="evidence" value="ECO:0007669"/>
    <property type="project" value="InterPro"/>
</dbReference>
<accession>A0A929FZK6</accession>
<dbReference type="Pfam" id="PF01025">
    <property type="entry name" value="GrpE"/>
    <property type="match status" value="1"/>
</dbReference>
<keyword evidence="4" id="KW-1185">Reference proteome</keyword>
<feature type="compositionally biased region" description="Basic and acidic residues" evidence="2">
    <location>
        <begin position="55"/>
        <end position="66"/>
    </location>
</feature>
<proteinExistence type="predicted"/>
<reference evidence="3" key="1">
    <citation type="submission" date="2020-10" db="EMBL/GenBank/DDBJ databases">
        <title>Diversity and distribution of actinomycetes associated with coral in the coast of Hainan.</title>
        <authorList>
            <person name="Li F."/>
        </authorList>
    </citation>
    <scope>NUCLEOTIDE SEQUENCE</scope>
    <source>
        <strain evidence="3">HNM0983</strain>
    </source>
</reference>
<evidence type="ECO:0000256" key="2">
    <source>
        <dbReference type="SAM" id="MobiDB-lite"/>
    </source>
</evidence>
<feature type="region of interest" description="Disordered" evidence="2">
    <location>
        <begin position="55"/>
        <end position="75"/>
    </location>
</feature>
<evidence type="ECO:0000313" key="3">
    <source>
        <dbReference type="EMBL" id="MBE9374675.1"/>
    </source>
</evidence>
<dbReference type="InterPro" id="IPR000740">
    <property type="entry name" value="GrpE"/>
</dbReference>
<dbReference type="InterPro" id="IPR009012">
    <property type="entry name" value="GrpE_head"/>
</dbReference>
<dbReference type="SUPFAM" id="SSF51064">
    <property type="entry name" value="Head domain of nucleotide exchange factor GrpE"/>
    <property type="match status" value="1"/>
</dbReference>
<name>A0A929FZK6_9PSEU</name>
<dbReference type="AlphaFoldDB" id="A0A929FZK6"/>
<organism evidence="3 4">
    <name type="scientific">Saccharopolyspora montiporae</name>
    <dbReference type="NCBI Taxonomy" id="2781240"/>
    <lineage>
        <taxon>Bacteria</taxon>
        <taxon>Bacillati</taxon>
        <taxon>Actinomycetota</taxon>
        <taxon>Actinomycetes</taxon>
        <taxon>Pseudonocardiales</taxon>
        <taxon>Pseudonocardiaceae</taxon>
        <taxon>Saccharopolyspora</taxon>
    </lineage>
</organism>
<gene>
    <name evidence="3" type="primary">grpE</name>
    <name evidence="3" type="ORF">IQ251_09470</name>
</gene>
<keyword evidence="1" id="KW-0143">Chaperone</keyword>
<dbReference type="RefSeq" id="WP_193928329.1">
    <property type="nucleotide sequence ID" value="NZ_JADEYC010000015.1"/>
</dbReference>
<dbReference type="Gene3D" id="2.30.22.10">
    <property type="entry name" value="Head domain of nucleotide exchange factor GrpE"/>
    <property type="match status" value="1"/>
</dbReference>
<dbReference type="Proteomes" id="UP000598360">
    <property type="component" value="Unassembled WGS sequence"/>
</dbReference>
<comment type="caution">
    <text evidence="3">The sequence shown here is derived from an EMBL/GenBank/DDBJ whole genome shotgun (WGS) entry which is preliminary data.</text>
</comment>